<dbReference type="Proteomes" id="UP000660262">
    <property type="component" value="Unassembled WGS sequence"/>
</dbReference>
<dbReference type="OrthoDB" id="10267127at2759"/>
<protein>
    <submittedName>
        <fullName evidence="2">Uncharacterized protein</fullName>
    </submittedName>
</protein>
<keyword evidence="3" id="KW-1185">Reference proteome</keyword>
<evidence type="ECO:0000313" key="2">
    <source>
        <dbReference type="EMBL" id="GHP04377.1"/>
    </source>
</evidence>
<dbReference type="Gene3D" id="3.40.50.150">
    <property type="entry name" value="Vaccinia Virus protein VP39"/>
    <property type="match status" value="1"/>
</dbReference>
<proteinExistence type="predicted"/>
<reference evidence="2" key="1">
    <citation type="submission" date="2020-10" db="EMBL/GenBank/DDBJ databases">
        <title>Unveiling of a novel bifunctional photoreceptor, Dualchrome1, isolated from a cosmopolitan green alga.</title>
        <authorList>
            <person name="Suzuki S."/>
            <person name="Kawachi M."/>
        </authorList>
    </citation>
    <scope>NUCLEOTIDE SEQUENCE</scope>
    <source>
        <strain evidence="2">NIES 2893</strain>
    </source>
</reference>
<dbReference type="SUPFAM" id="SSF53335">
    <property type="entry name" value="S-adenosyl-L-methionine-dependent methyltransferases"/>
    <property type="match status" value="1"/>
</dbReference>
<gene>
    <name evidence="2" type="ORF">PPROV_000313100</name>
</gene>
<dbReference type="InterPro" id="IPR014867">
    <property type="entry name" value="Spore_coat_CotH_CotH2/3/7"/>
</dbReference>
<dbReference type="EMBL" id="BNJQ01000007">
    <property type="protein sequence ID" value="GHP04377.1"/>
    <property type="molecule type" value="Genomic_DNA"/>
</dbReference>
<dbReference type="Pfam" id="PF08757">
    <property type="entry name" value="CotH"/>
    <property type="match status" value="1"/>
</dbReference>
<evidence type="ECO:0000256" key="1">
    <source>
        <dbReference type="SAM" id="MobiDB-lite"/>
    </source>
</evidence>
<comment type="caution">
    <text evidence="2">The sequence shown here is derived from an EMBL/GenBank/DDBJ whole genome shotgun (WGS) entry which is preliminary data.</text>
</comment>
<dbReference type="PANTHER" id="PTHR40050:SF1">
    <property type="entry name" value="INNER SPORE COAT PROTEIN H"/>
    <property type="match status" value="1"/>
</dbReference>
<dbReference type="InterPro" id="IPR029063">
    <property type="entry name" value="SAM-dependent_MTases_sf"/>
</dbReference>
<dbReference type="PANTHER" id="PTHR40050">
    <property type="entry name" value="INNER SPORE COAT PROTEIN H"/>
    <property type="match status" value="1"/>
</dbReference>
<feature type="region of interest" description="Disordered" evidence="1">
    <location>
        <begin position="1253"/>
        <end position="1275"/>
    </location>
</feature>
<evidence type="ECO:0000313" key="3">
    <source>
        <dbReference type="Proteomes" id="UP000660262"/>
    </source>
</evidence>
<name>A0A830HH35_9CHLO</name>
<organism evidence="2 3">
    <name type="scientific">Pycnococcus provasolii</name>
    <dbReference type="NCBI Taxonomy" id="41880"/>
    <lineage>
        <taxon>Eukaryota</taxon>
        <taxon>Viridiplantae</taxon>
        <taxon>Chlorophyta</taxon>
        <taxon>Pseudoscourfieldiophyceae</taxon>
        <taxon>Pseudoscourfieldiales</taxon>
        <taxon>Pycnococcaceae</taxon>
        <taxon>Pycnococcus</taxon>
    </lineage>
</organism>
<accession>A0A830HH35</accession>
<sequence>MASRRSTFGQSRTAHVHHEVALKAKHAHVKYARRSAGAPNNAHHAPPTTSPQVNMRAVGKAIVRLAIGGAGNAQNLARRMRLTLVFLDDDDDDRAARAIVAELRARDTDDGVDVEAMVRAATNAVVTRHVTTYRYAPLAARQTAEMSPTMHATAELCRAVADAIADGHDVSVHPHAGRLVALPSFEHAAAAARRCKNSQSASRLRAAARVLITAGLPNASAHEAANVTLALRQLADADVDASAPMPHALLRAAASRAADAADHIQPFEAPALRQTVARALINLPGAGACMARLDDALVASCVARWREDETIDGDVALASLGKFAEHVTDVGPDKVARLSLAARPFVDDAVLRLNAARGDGKTVIPCKRLARIAQDLVWAGCASPGAVDRIAIIAADRAANESIAWQPLMHAVQQLSAAGAGLASVVALDTLAHRAKSEFDAVTFRGDEAGKERETRGRMLAASLAASGCSKALTPWNDEALLVAFRLATRLPKPTTRGVEYEAGVVASSMASLDASLPRLGVDLGCGVGGFVLGEALGEGGDPNRAWLGVDACEAAVRRATGLAARCGGSGRVAFAHCTAESAIHSLLSLKDVRGRVDAVTMHFPTPPKTTSAEDETLHGKMGFLLTKSAAAGIATLLRESGIMYIASNDATVCTRVASQMEVYGMSVVGDSSPFRGIAETDAASRATGRHVHIAEENTPMAALSIHTLAVRLLLVASVARSDQSAWLADWSNANNGTPPAEWTSESWSDYVANQGAACARIAVEWAGATCTSCLRDDEIIKDVDDQESSACLSRSSADDVLVEERALFAGRSDATKLWRTTSRLFRDDARIEEVELSLPVSAWKRIVDNPAAEQYETGNITLISTGKHVSGVGIRPKGYYGSLRLCLLNMTTCQKLSYKIKITHSDKKARLLGLKRLQLHASSSDPTLMREKLSYSLWREMGVPAVRQIYADLYLRLIPDGDGGDVDVVATTSNSTTPTRYPLGVHLLTEVMDGRFTETYDGAGGGDGTLLKEVFPGLNKTEIAERLETNENKKKVRKNSVAQVLAWADALNATTDDYELAKVMFQFADVPNWAAYTAVDRAVQHWDGPWNFRCKHVGSDGESPKSPKDMCDGADTVNAMTHNFMIYERDDDDKTTRFQIWPWDVDSTWKSAKQLENQIGALPEWDEASSPAACRRTFTTTYNMTEQYAPSCSRVVRSLGRGLRAEYVKAVRQLLNGPLQLCRIQAKIDRWYGRIGQLIQRDRELGLYPGRLSKAADDDENNNGRQLDEGGMMGQDPQKSFEAHVLALRDEIVPSLIERLRDSVSCSRALGSAADWGTGLPWSNKEDRIVALWQASDRNMRTGESFGGVGGYLKELIDLNK</sequence>